<evidence type="ECO:0000313" key="1">
    <source>
        <dbReference type="EMBL" id="SJL14984.1"/>
    </source>
</evidence>
<dbReference type="OrthoDB" id="10594129at2759"/>
<evidence type="ECO:0000313" key="2">
    <source>
        <dbReference type="Proteomes" id="UP000219338"/>
    </source>
</evidence>
<reference evidence="2" key="1">
    <citation type="journal article" date="2017" name="Nat. Ecol. Evol.">
        <title>Genome expansion and lineage-specific genetic innovations in the forest pathogenic fungi Armillaria.</title>
        <authorList>
            <person name="Sipos G."/>
            <person name="Prasanna A.N."/>
            <person name="Walter M.C."/>
            <person name="O'Connor E."/>
            <person name="Balint B."/>
            <person name="Krizsan K."/>
            <person name="Kiss B."/>
            <person name="Hess J."/>
            <person name="Varga T."/>
            <person name="Slot J."/>
            <person name="Riley R."/>
            <person name="Boka B."/>
            <person name="Rigling D."/>
            <person name="Barry K."/>
            <person name="Lee J."/>
            <person name="Mihaltcheva S."/>
            <person name="LaButti K."/>
            <person name="Lipzen A."/>
            <person name="Waldron R."/>
            <person name="Moloney N.M."/>
            <person name="Sperisen C."/>
            <person name="Kredics L."/>
            <person name="Vagvoelgyi C."/>
            <person name="Patrignani A."/>
            <person name="Fitzpatrick D."/>
            <person name="Nagy I."/>
            <person name="Doyle S."/>
            <person name="Anderson J.B."/>
            <person name="Grigoriev I.V."/>
            <person name="Gueldener U."/>
            <person name="Muensterkoetter M."/>
            <person name="Nagy L.G."/>
        </authorList>
    </citation>
    <scope>NUCLEOTIDE SEQUENCE [LARGE SCALE GENOMIC DNA]</scope>
    <source>
        <strain evidence="2">C18/9</strain>
    </source>
</reference>
<keyword evidence="2" id="KW-1185">Reference proteome</keyword>
<accession>A0A284S1Y3</accession>
<sequence length="116" mass="13347">MNVNYGDIKFVVGEEVALRNLEHRHLCDSRLIMVQSRVSGTPRRAYRLCARRYERDGCITESMVQLWTRRFPNSYATLFPTISKHPRRRVSKISDVAKAQPFSVHPAKLSSGSEVI</sequence>
<name>A0A284S1Y3_ARMOS</name>
<protein>
    <submittedName>
        <fullName evidence="1">Uncharacterized protein</fullName>
    </submittedName>
</protein>
<proteinExistence type="predicted"/>
<dbReference type="EMBL" id="FUEG01000026">
    <property type="protein sequence ID" value="SJL14984.1"/>
    <property type="molecule type" value="Genomic_DNA"/>
</dbReference>
<gene>
    <name evidence="1" type="ORF">ARMOST_18462</name>
</gene>
<organism evidence="1 2">
    <name type="scientific">Armillaria ostoyae</name>
    <name type="common">Armillaria root rot fungus</name>
    <dbReference type="NCBI Taxonomy" id="47428"/>
    <lineage>
        <taxon>Eukaryota</taxon>
        <taxon>Fungi</taxon>
        <taxon>Dikarya</taxon>
        <taxon>Basidiomycota</taxon>
        <taxon>Agaricomycotina</taxon>
        <taxon>Agaricomycetes</taxon>
        <taxon>Agaricomycetidae</taxon>
        <taxon>Agaricales</taxon>
        <taxon>Marasmiineae</taxon>
        <taxon>Physalacriaceae</taxon>
        <taxon>Armillaria</taxon>
    </lineage>
</organism>
<dbReference type="Proteomes" id="UP000219338">
    <property type="component" value="Unassembled WGS sequence"/>
</dbReference>
<dbReference type="AlphaFoldDB" id="A0A284S1Y3"/>